<dbReference type="EMBL" id="GG662762">
    <property type="protein sequence ID" value="EWS75339.1"/>
    <property type="molecule type" value="Genomic_DNA"/>
</dbReference>
<dbReference type="AlphaFoldDB" id="W7XKY3"/>
<dbReference type="KEGG" id="tet:TTHERM_001031324"/>
<keyword evidence="3" id="KW-1185">Reference proteome</keyword>
<evidence type="ECO:0000313" key="2">
    <source>
        <dbReference type="EMBL" id="EWS75339.1"/>
    </source>
</evidence>
<accession>W7XKY3</accession>
<protein>
    <submittedName>
        <fullName evidence="2">Uncharacterized protein</fullName>
    </submittedName>
</protein>
<dbReference type="GeneID" id="24441483"/>
<dbReference type="RefSeq" id="XP_012652128.1">
    <property type="nucleotide sequence ID" value="XM_012796674.1"/>
</dbReference>
<evidence type="ECO:0000313" key="3">
    <source>
        <dbReference type="Proteomes" id="UP000009168"/>
    </source>
</evidence>
<reference evidence="3" key="1">
    <citation type="journal article" date="2006" name="PLoS Biol.">
        <title>Macronuclear genome sequence of the ciliate Tetrahymena thermophila, a model eukaryote.</title>
        <authorList>
            <person name="Eisen J.A."/>
            <person name="Coyne R.S."/>
            <person name="Wu M."/>
            <person name="Wu D."/>
            <person name="Thiagarajan M."/>
            <person name="Wortman J.R."/>
            <person name="Badger J.H."/>
            <person name="Ren Q."/>
            <person name="Amedeo P."/>
            <person name="Jones K.M."/>
            <person name="Tallon L.J."/>
            <person name="Delcher A.L."/>
            <person name="Salzberg S.L."/>
            <person name="Silva J.C."/>
            <person name="Haas B.J."/>
            <person name="Majoros W.H."/>
            <person name="Farzad M."/>
            <person name="Carlton J.M."/>
            <person name="Smith R.K. Jr."/>
            <person name="Garg J."/>
            <person name="Pearlman R.E."/>
            <person name="Karrer K.M."/>
            <person name="Sun L."/>
            <person name="Manning G."/>
            <person name="Elde N.C."/>
            <person name="Turkewitz A.P."/>
            <person name="Asai D.J."/>
            <person name="Wilkes D.E."/>
            <person name="Wang Y."/>
            <person name="Cai H."/>
            <person name="Collins K."/>
            <person name="Stewart B.A."/>
            <person name="Lee S.R."/>
            <person name="Wilamowska K."/>
            <person name="Weinberg Z."/>
            <person name="Ruzzo W.L."/>
            <person name="Wloga D."/>
            <person name="Gaertig J."/>
            <person name="Frankel J."/>
            <person name="Tsao C.-C."/>
            <person name="Gorovsky M.A."/>
            <person name="Keeling P.J."/>
            <person name="Waller R.F."/>
            <person name="Patron N.J."/>
            <person name="Cherry J.M."/>
            <person name="Stover N.A."/>
            <person name="Krieger C.J."/>
            <person name="del Toro C."/>
            <person name="Ryder H.F."/>
            <person name="Williamson S.C."/>
            <person name="Barbeau R.A."/>
            <person name="Hamilton E.P."/>
            <person name="Orias E."/>
        </authorList>
    </citation>
    <scope>NUCLEOTIDE SEQUENCE [LARGE SCALE GENOMIC DNA]</scope>
    <source>
        <strain evidence="3">SB210</strain>
    </source>
</reference>
<sequence length="104" mass="12721">MKKICQIIRFFNNQLNQVRKKENQAQLKEEQIKLIKRALMVQINFYNQKYQNPKQINNKSKSQQQKMKKKYKIIKNEQSIIKNQKLKLSSNYQKMFVQKTINEQ</sequence>
<name>W7XKY3_TETTS</name>
<evidence type="ECO:0000256" key="1">
    <source>
        <dbReference type="SAM" id="Coils"/>
    </source>
</evidence>
<proteinExistence type="predicted"/>
<dbReference type="InParanoid" id="W7XKY3"/>
<feature type="coiled-coil region" evidence="1">
    <location>
        <begin position="8"/>
        <end position="38"/>
    </location>
</feature>
<organism evidence="2 3">
    <name type="scientific">Tetrahymena thermophila (strain SB210)</name>
    <dbReference type="NCBI Taxonomy" id="312017"/>
    <lineage>
        <taxon>Eukaryota</taxon>
        <taxon>Sar</taxon>
        <taxon>Alveolata</taxon>
        <taxon>Ciliophora</taxon>
        <taxon>Intramacronucleata</taxon>
        <taxon>Oligohymenophorea</taxon>
        <taxon>Hymenostomatida</taxon>
        <taxon>Tetrahymenina</taxon>
        <taxon>Tetrahymenidae</taxon>
        <taxon>Tetrahymena</taxon>
    </lineage>
</organism>
<gene>
    <name evidence="2" type="ORF">TTHERM_001031324</name>
</gene>
<dbReference type="Proteomes" id="UP000009168">
    <property type="component" value="Unassembled WGS sequence"/>
</dbReference>
<keyword evidence="1" id="KW-0175">Coiled coil</keyword>